<evidence type="ECO:0000313" key="3">
    <source>
        <dbReference type="Proteomes" id="UP000520513"/>
    </source>
</evidence>
<comment type="caution">
    <text evidence="2">The sequence shown here is derived from an EMBL/GenBank/DDBJ whole genome shotgun (WGS) entry which is preliminary data.</text>
</comment>
<organism evidence="2 3">
    <name type="scientific">Pseudomonas cremoris</name>
    <dbReference type="NCBI Taxonomy" id="2724178"/>
    <lineage>
        <taxon>Bacteria</taxon>
        <taxon>Pseudomonadati</taxon>
        <taxon>Pseudomonadota</taxon>
        <taxon>Gammaproteobacteria</taxon>
        <taxon>Pseudomonadales</taxon>
        <taxon>Pseudomonadaceae</taxon>
        <taxon>Pseudomonas</taxon>
    </lineage>
</organism>
<sequence length="101" mass="11757">MRKRPITTAVLQPFSILRQVGFSPRYMQRLERYRSRQEKQSRVVGVLSWPDGTWCAITFHTEKFNAVTVDEGQQAAAYEDARAMIDSDFLPLLSLRWEVHA</sequence>
<keyword evidence="4" id="KW-1185">Reference proteome</keyword>
<dbReference type="Proteomes" id="UP000534677">
    <property type="component" value="Unassembled WGS sequence"/>
</dbReference>
<dbReference type="EMBL" id="JAAXCY010000008">
    <property type="protein sequence ID" value="MBC2408605.1"/>
    <property type="molecule type" value="Genomic_DNA"/>
</dbReference>
<dbReference type="Proteomes" id="UP000520513">
    <property type="component" value="Unassembled WGS sequence"/>
</dbReference>
<dbReference type="RefSeq" id="WP_185708195.1">
    <property type="nucleotide sequence ID" value="NZ_JAAXCY010000008.1"/>
</dbReference>
<name>A0A7X1AQB7_9PSED</name>
<gene>
    <name evidence="1" type="ORF">HF209_14845</name>
    <name evidence="2" type="ORF">HF257_21540</name>
</gene>
<accession>A0A7X1AQB7</accession>
<evidence type="ECO:0000313" key="2">
    <source>
        <dbReference type="EMBL" id="MBC2408605.1"/>
    </source>
</evidence>
<reference evidence="3 4" key="1">
    <citation type="submission" date="2020-04" db="EMBL/GenBank/DDBJ databases">
        <title>Pseudomonas crami sp. nov., a novel proteolytic bacterial species isolated from cream.</title>
        <authorList>
            <person name="Hofmann K."/>
            <person name="Woller A."/>
            <person name="Huptas C."/>
            <person name="Wenning M."/>
            <person name="Scherer S."/>
            <person name="Doll E.V."/>
        </authorList>
    </citation>
    <scope>NUCLEOTIDE SEQUENCE [LARGE SCALE GENOMIC DNA]</scope>
    <source>
        <strain evidence="1 4">WS 5096</strain>
        <strain evidence="2 3">WS 5106</strain>
    </source>
</reference>
<dbReference type="EMBL" id="JAAXCZ010000006">
    <property type="protein sequence ID" value="MBC2382229.1"/>
    <property type="molecule type" value="Genomic_DNA"/>
</dbReference>
<evidence type="ECO:0000313" key="4">
    <source>
        <dbReference type="Proteomes" id="UP000534677"/>
    </source>
</evidence>
<proteinExistence type="predicted"/>
<dbReference type="AlphaFoldDB" id="A0A7X1AQB7"/>
<protein>
    <submittedName>
        <fullName evidence="2">Uncharacterized protein</fullName>
    </submittedName>
</protein>
<evidence type="ECO:0000313" key="1">
    <source>
        <dbReference type="EMBL" id="MBC2382229.1"/>
    </source>
</evidence>